<evidence type="ECO:0000256" key="1">
    <source>
        <dbReference type="SAM" id="MobiDB-lite"/>
    </source>
</evidence>
<accession>A0A7J6HNY1</accession>
<dbReference type="PANTHER" id="PTHR40836:SF4">
    <property type="entry name" value="RB1-INDUCIBLE COILED-COIL PROTEIN"/>
    <property type="match status" value="1"/>
</dbReference>
<dbReference type="EMBL" id="JAATIP010000001">
    <property type="protein sequence ID" value="KAF4396977.1"/>
    <property type="molecule type" value="Genomic_DNA"/>
</dbReference>
<evidence type="ECO:0000259" key="2">
    <source>
        <dbReference type="Pfam" id="PF14309"/>
    </source>
</evidence>
<protein>
    <recommendedName>
        <fullName evidence="2">DUF4378 domain-containing protein</fullName>
    </recommendedName>
</protein>
<dbReference type="AlphaFoldDB" id="A0A7J6HNY1"/>
<proteinExistence type="predicted"/>
<evidence type="ECO:0000313" key="4">
    <source>
        <dbReference type="Proteomes" id="UP000525078"/>
    </source>
</evidence>
<dbReference type="InterPro" id="IPR025486">
    <property type="entry name" value="DUF4378"/>
</dbReference>
<comment type="caution">
    <text evidence="3">The sequence shown here is derived from an EMBL/GenBank/DDBJ whole genome shotgun (WGS) entry which is preliminary data.</text>
</comment>
<gene>
    <name evidence="3" type="ORF">F8388_004945</name>
</gene>
<evidence type="ECO:0000313" key="3">
    <source>
        <dbReference type="EMBL" id="KAF4396977.1"/>
    </source>
</evidence>
<name>A0A7J6HNY1_CANSA</name>
<sequence>MASSSSTLLLPLGKSPFDSSQGICSRKFSSGVVRCSNLELKASNCDEIKLSKRRREVIGLMLGASSLFVESFAANGAGLPPEDKPKLCDVACEKELENVCSNLSELRRQPNQLESDAPDERLIPPKPAEPEISETSAKPIGTSVFEEVEESYKTFAKDNDISLKDQRVRRVDHKLLHDLLNEALSTVLEPHRGISTVSKVERKSMNSSSFPTLHGNKLLNCVWEIICDHLYTSTDRSCYSLEDMVARDLRLSPWTREVDDEGTSLGREVEILILGDLVKERTANANDFVNGGSHVMEYGSRSIRAEKLYLYQKVLILPLLTSHPTITNYTWLWKL</sequence>
<dbReference type="Proteomes" id="UP000525078">
    <property type="component" value="Unassembled WGS sequence"/>
</dbReference>
<dbReference type="PANTHER" id="PTHR40836">
    <property type="entry name" value="RB1-INDUCIBLE COILED-COIL PROTEIN"/>
    <property type="match status" value="1"/>
</dbReference>
<feature type="region of interest" description="Disordered" evidence="1">
    <location>
        <begin position="107"/>
        <end position="134"/>
    </location>
</feature>
<reference evidence="3 4" key="1">
    <citation type="journal article" date="2020" name="bioRxiv">
        <title>Sequence and annotation of 42 cannabis genomes reveals extensive copy number variation in cannabinoid synthesis and pathogen resistance genes.</title>
        <authorList>
            <person name="Mckernan K.J."/>
            <person name="Helbert Y."/>
            <person name="Kane L.T."/>
            <person name="Ebling H."/>
            <person name="Zhang L."/>
            <person name="Liu B."/>
            <person name="Eaton Z."/>
            <person name="Mclaughlin S."/>
            <person name="Kingan S."/>
            <person name="Baybayan P."/>
            <person name="Concepcion G."/>
            <person name="Jordan M."/>
            <person name="Riva A."/>
            <person name="Barbazuk W."/>
            <person name="Harkins T."/>
        </authorList>
    </citation>
    <scope>NUCLEOTIDE SEQUENCE [LARGE SCALE GENOMIC DNA]</scope>
    <source>
        <strain evidence="4">cv. Jamaican Lion 4</strain>
        <tissue evidence="3">Leaf</tissue>
    </source>
</reference>
<organism evidence="3 4">
    <name type="scientific">Cannabis sativa</name>
    <name type="common">Hemp</name>
    <name type="synonym">Marijuana</name>
    <dbReference type="NCBI Taxonomy" id="3483"/>
    <lineage>
        <taxon>Eukaryota</taxon>
        <taxon>Viridiplantae</taxon>
        <taxon>Streptophyta</taxon>
        <taxon>Embryophyta</taxon>
        <taxon>Tracheophyta</taxon>
        <taxon>Spermatophyta</taxon>
        <taxon>Magnoliopsida</taxon>
        <taxon>eudicotyledons</taxon>
        <taxon>Gunneridae</taxon>
        <taxon>Pentapetalae</taxon>
        <taxon>rosids</taxon>
        <taxon>fabids</taxon>
        <taxon>Rosales</taxon>
        <taxon>Cannabaceae</taxon>
        <taxon>Cannabis</taxon>
    </lineage>
</organism>
<feature type="domain" description="DUF4378" evidence="2">
    <location>
        <begin position="135"/>
        <end position="280"/>
    </location>
</feature>
<dbReference type="Pfam" id="PF14309">
    <property type="entry name" value="DUF4378"/>
    <property type="match status" value="1"/>
</dbReference>